<feature type="domain" description="Methyltransferase type 11" evidence="2">
    <location>
        <begin position="104"/>
        <end position="200"/>
    </location>
</feature>
<dbReference type="PANTHER" id="PTHR42912:SF93">
    <property type="entry name" value="N6-ADENOSINE-METHYLTRANSFERASE TMT1A"/>
    <property type="match status" value="1"/>
</dbReference>
<dbReference type="SUPFAM" id="SSF53335">
    <property type="entry name" value="S-adenosyl-L-methionine-dependent methyltransferases"/>
    <property type="match status" value="1"/>
</dbReference>
<dbReference type="Proteomes" id="UP001501183">
    <property type="component" value="Unassembled WGS sequence"/>
</dbReference>
<keyword evidence="3" id="KW-0808">Transferase</keyword>
<gene>
    <name evidence="3" type="ORF">GCM10023094_28170</name>
</gene>
<accession>A0ABP8P2K3</accession>
<sequence>MTEHSEQSAHSDQSVQSGSAANDDRHAAANAALGTTGFSRARLGSAESERASRAWWDADASDYHRTHGEFLGVDSAGGEFVWCPEGLHEGDVHLLGDVAGRDVLEIGCGSAPCARWLAGQGARAVGLDLSRGMLERGLAAMASGGPSVPLVQAGAEALPFADASFDIACSAFGAVPFVADSALVMREVARVLRPGGRWVFSVNHPIRWIFPDDPGPKGLTATMPYFDRTPYVEVDEHGVATYVEHHRTIGDRVREIVAAGLELRDIVEPDWPEWLDREWGQWSPLRGQLFPGTAIFVCRKPLS</sequence>
<dbReference type="GO" id="GO:0032259">
    <property type="term" value="P:methylation"/>
    <property type="evidence" value="ECO:0007669"/>
    <property type="project" value="UniProtKB-KW"/>
</dbReference>
<dbReference type="Pfam" id="PF08241">
    <property type="entry name" value="Methyltransf_11"/>
    <property type="match status" value="1"/>
</dbReference>
<dbReference type="GO" id="GO:0008168">
    <property type="term" value="F:methyltransferase activity"/>
    <property type="evidence" value="ECO:0007669"/>
    <property type="project" value="UniProtKB-KW"/>
</dbReference>
<protein>
    <submittedName>
        <fullName evidence="3">Class I SAM-dependent methyltransferase</fullName>
    </submittedName>
</protein>
<feature type="region of interest" description="Disordered" evidence="1">
    <location>
        <begin position="1"/>
        <end position="23"/>
    </location>
</feature>
<keyword evidence="3" id="KW-0489">Methyltransferase</keyword>
<organism evidence="3 4">
    <name type="scientific">Rhodococcus olei</name>
    <dbReference type="NCBI Taxonomy" id="2161675"/>
    <lineage>
        <taxon>Bacteria</taxon>
        <taxon>Bacillati</taxon>
        <taxon>Actinomycetota</taxon>
        <taxon>Actinomycetes</taxon>
        <taxon>Mycobacteriales</taxon>
        <taxon>Nocardiaceae</taxon>
        <taxon>Rhodococcus</taxon>
    </lineage>
</organism>
<dbReference type="InterPro" id="IPR050508">
    <property type="entry name" value="Methyltransf_Superfamily"/>
</dbReference>
<evidence type="ECO:0000313" key="3">
    <source>
        <dbReference type="EMBL" id="GAA4480903.1"/>
    </source>
</evidence>
<evidence type="ECO:0000259" key="2">
    <source>
        <dbReference type="Pfam" id="PF08241"/>
    </source>
</evidence>
<dbReference type="PANTHER" id="PTHR42912">
    <property type="entry name" value="METHYLTRANSFERASE"/>
    <property type="match status" value="1"/>
</dbReference>
<reference evidence="4" key="1">
    <citation type="journal article" date="2019" name="Int. J. Syst. Evol. Microbiol.">
        <title>The Global Catalogue of Microorganisms (GCM) 10K type strain sequencing project: providing services to taxonomists for standard genome sequencing and annotation.</title>
        <authorList>
            <consortium name="The Broad Institute Genomics Platform"/>
            <consortium name="The Broad Institute Genome Sequencing Center for Infectious Disease"/>
            <person name="Wu L."/>
            <person name="Ma J."/>
        </authorList>
    </citation>
    <scope>NUCLEOTIDE SEQUENCE [LARGE SCALE GENOMIC DNA]</scope>
    <source>
        <strain evidence="4">JCM 32206</strain>
    </source>
</reference>
<dbReference type="EMBL" id="BAABFB010000044">
    <property type="protein sequence ID" value="GAA4480903.1"/>
    <property type="molecule type" value="Genomic_DNA"/>
</dbReference>
<comment type="caution">
    <text evidence="3">The sequence shown here is derived from an EMBL/GenBank/DDBJ whole genome shotgun (WGS) entry which is preliminary data.</text>
</comment>
<proteinExistence type="predicted"/>
<feature type="compositionally biased region" description="Polar residues" evidence="1">
    <location>
        <begin position="10"/>
        <end position="19"/>
    </location>
</feature>
<dbReference type="CDD" id="cd02440">
    <property type="entry name" value="AdoMet_MTases"/>
    <property type="match status" value="1"/>
</dbReference>
<evidence type="ECO:0000313" key="4">
    <source>
        <dbReference type="Proteomes" id="UP001501183"/>
    </source>
</evidence>
<dbReference type="RefSeq" id="WP_345345856.1">
    <property type="nucleotide sequence ID" value="NZ_BAABFB010000044.1"/>
</dbReference>
<evidence type="ECO:0000256" key="1">
    <source>
        <dbReference type="SAM" id="MobiDB-lite"/>
    </source>
</evidence>
<name>A0ABP8P2K3_9NOCA</name>
<dbReference type="Gene3D" id="3.40.50.150">
    <property type="entry name" value="Vaccinia Virus protein VP39"/>
    <property type="match status" value="1"/>
</dbReference>
<keyword evidence="4" id="KW-1185">Reference proteome</keyword>
<dbReference type="InterPro" id="IPR013216">
    <property type="entry name" value="Methyltransf_11"/>
</dbReference>
<dbReference type="InterPro" id="IPR029063">
    <property type="entry name" value="SAM-dependent_MTases_sf"/>
</dbReference>